<feature type="compositionally biased region" description="Polar residues" evidence="1">
    <location>
        <begin position="73"/>
        <end position="90"/>
    </location>
</feature>
<evidence type="ECO:0000256" key="1">
    <source>
        <dbReference type="SAM" id="MobiDB-lite"/>
    </source>
</evidence>
<sequence length="896" mass="97050">MAPNEPSKPAELGLPDLTGKKEGDTWTTRENGVDVTYTIPVGNGTNSVDRSWTNSDGGTSTNRLAGDGAGGLQSWTDSTSGPSIYANKESNGTTDGIYGYVYDPGSSTTGAPDVVFGGNPNLTTVEATRLDADGNPVALLGSSRNSRGNWDSMGVDNQGNRTLFGDLPDGRGGFLPGSLVGQIDPGGYGWSTDTTGTRWNIAPDPSGDPGALLRWRTDTTPGGDPLAIYIDSNGVEKREVRDKDSNAVRTVEYFDLDGTRTHFDTEADTKSTFDPHDRTLTVVEKSGETTVFDDGGKVLEHTIAPGTVDVPGLIDKAIDAVYFWNPLQRGAGKAAAHTLVGFGGLLGWYDDHGRALNLPTQHETLSSYGDMGRQMALDYLYLQGNQRDEHGNTIWSPDGKLDPTHALLNSYNNLSMLTIGVDWNEFEDKPGETIGAALFGIGTFFVPGPKGLSALARGARFGGIVDDLGHFGVTPHYPDLDLPEIDGRPNPHIDGAVPPAQYSPFGRPHTDPPGGEIFPPDAPRGLHSRPGPRRSNQVPRRAPGEHSDMFYNRRRSGDVPLGAESWWPNVRLPENHAEWGRRLETATPPRSPAGMEPIKPDHSNRWNDSWFAGPLFSSMKGKIGDALTRAKIQLDGYTIVATGDQISILVPGLKGGFKPDFLARDPEGNLVMIESKSWGAGYTDAQLPGYTHYRGGDQILDFGEDEFLNRRLRALGFDEPSNVVVDRVETVRWNGPDGYVPTDEVLRKAAMEFEENYGPFTRKPKDHSSVPLELTRSKLLAWGELVNELARRDEASGRIARAMFARAKQAATELVLNATGRVRPDPMEISAATRVPVHSPFSESPVQTTRRVSVSLFKRREVNRSLTVNVIPRIGMLGCSSPAEANVVIALGAHLV</sequence>
<dbReference type="EMBL" id="JBHSAX010000014">
    <property type="protein sequence ID" value="MFC3963496.1"/>
    <property type="molecule type" value="Genomic_DNA"/>
</dbReference>
<organism evidence="2 3">
    <name type="scientific">Nocardia jiangsuensis</name>
    <dbReference type="NCBI Taxonomy" id="1691563"/>
    <lineage>
        <taxon>Bacteria</taxon>
        <taxon>Bacillati</taxon>
        <taxon>Actinomycetota</taxon>
        <taxon>Actinomycetes</taxon>
        <taxon>Mycobacteriales</taxon>
        <taxon>Nocardiaceae</taxon>
        <taxon>Nocardia</taxon>
    </lineage>
</organism>
<feature type="compositionally biased region" description="Polar residues" evidence="1">
    <location>
        <begin position="142"/>
        <end position="154"/>
    </location>
</feature>
<dbReference type="Proteomes" id="UP001595696">
    <property type="component" value="Unassembled WGS sequence"/>
</dbReference>
<feature type="compositionally biased region" description="Polar residues" evidence="1">
    <location>
        <begin position="44"/>
        <end position="63"/>
    </location>
</feature>
<proteinExistence type="predicted"/>
<feature type="region of interest" description="Disordered" evidence="1">
    <location>
        <begin position="135"/>
        <end position="154"/>
    </location>
</feature>
<keyword evidence="3" id="KW-1185">Reference proteome</keyword>
<comment type="caution">
    <text evidence="2">The sequence shown here is derived from an EMBL/GenBank/DDBJ whole genome shotgun (WGS) entry which is preliminary data.</text>
</comment>
<reference evidence="3" key="1">
    <citation type="journal article" date="2019" name="Int. J. Syst. Evol. Microbiol.">
        <title>The Global Catalogue of Microorganisms (GCM) 10K type strain sequencing project: providing services to taxonomists for standard genome sequencing and annotation.</title>
        <authorList>
            <consortium name="The Broad Institute Genomics Platform"/>
            <consortium name="The Broad Institute Genome Sequencing Center for Infectious Disease"/>
            <person name="Wu L."/>
            <person name="Ma J."/>
        </authorList>
    </citation>
    <scope>NUCLEOTIDE SEQUENCE [LARGE SCALE GENOMIC DNA]</scope>
    <source>
        <strain evidence="3">CGMCC 4.7330</strain>
    </source>
</reference>
<feature type="region of interest" description="Disordered" evidence="1">
    <location>
        <begin position="44"/>
        <end position="90"/>
    </location>
</feature>
<feature type="region of interest" description="Disordered" evidence="1">
    <location>
        <begin position="483"/>
        <end position="554"/>
    </location>
</feature>
<dbReference type="RefSeq" id="WP_378613245.1">
    <property type="nucleotide sequence ID" value="NZ_JBHSAX010000014.1"/>
</dbReference>
<feature type="region of interest" description="Disordered" evidence="1">
    <location>
        <begin position="1"/>
        <end position="29"/>
    </location>
</feature>
<accession>A0ABV8DTY5</accession>
<gene>
    <name evidence="2" type="ORF">ACFO0B_16015</name>
</gene>
<evidence type="ECO:0000313" key="3">
    <source>
        <dbReference type="Proteomes" id="UP001595696"/>
    </source>
</evidence>
<name>A0ABV8DTY5_9NOCA</name>
<protein>
    <submittedName>
        <fullName evidence="2">Uncharacterized protein</fullName>
    </submittedName>
</protein>
<evidence type="ECO:0000313" key="2">
    <source>
        <dbReference type="EMBL" id="MFC3963496.1"/>
    </source>
</evidence>